<dbReference type="EMBL" id="JANRMI010000003">
    <property type="protein sequence ID" value="MDG0817197.1"/>
    <property type="molecule type" value="Genomic_DNA"/>
</dbReference>
<dbReference type="InterPro" id="IPR040449">
    <property type="entry name" value="Peptidase_S66_N"/>
</dbReference>
<dbReference type="InterPro" id="IPR029062">
    <property type="entry name" value="Class_I_gatase-like"/>
</dbReference>
<accession>A0ABT6DK16</accession>
<dbReference type="PIRSF" id="PIRSF028757">
    <property type="entry name" value="LD-carboxypeptidase"/>
    <property type="match status" value="1"/>
</dbReference>
<organism evidence="5 6">
    <name type="scientific">Bdellovibrio svalbardensis</name>
    <dbReference type="NCBI Taxonomy" id="2972972"/>
    <lineage>
        <taxon>Bacteria</taxon>
        <taxon>Pseudomonadati</taxon>
        <taxon>Bdellovibrionota</taxon>
        <taxon>Bdellovibrionia</taxon>
        <taxon>Bdellovibrionales</taxon>
        <taxon>Pseudobdellovibrionaceae</taxon>
        <taxon>Bdellovibrio</taxon>
    </lineage>
</organism>
<evidence type="ECO:0000259" key="4">
    <source>
        <dbReference type="Pfam" id="PF17676"/>
    </source>
</evidence>
<keyword evidence="2" id="KW-0378">Hydrolase</keyword>
<dbReference type="InterPro" id="IPR027461">
    <property type="entry name" value="Carboxypeptidase_A_C_sf"/>
</dbReference>
<evidence type="ECO:0000256" key="1">
    <source>
        <dbReference type="ARBA" id="ARBA00010233"/>
    </source>
</evidence>
<dbReference type="InterPro" id="IPR027478">
    <property type="entry name" value="LdcA_N"/>
</dbReference>
<dbReference type="InterPro" id="IPR003507">
    <property type="entry name" value="S66_fam"/>
</dbReference>
<proteinExistence type="inferred from homology"/>
<dbReference type="Gene3D" id="3.50.30.60">
    <property type="entry name" value="LD-carboxypeptidase A C-terminal domain-like"/>
    <property type="match status" value="1"/>
</dbReference>
<dbReference type="Pfam" id="PF02016">
    <property type="entry name" value="Peptidase_S66"/>
    <property type="match status" value="1"/>
</dbReference>
<dbReference type="Gene3D" id="3.40.50.10740">
    <property type="entry name" value="Class I glutamine amidotransferase-like"/>
    <property type="match status" value="1"/>
</dbReference>
<keyword evidence="6" id="KW-1185">Reference proteome</keyword>
<sequence length="345" mass="38984">MFQQVIKPRALKIGDTIGIFTPSSPAYQWNEGLFLNGLETLKRLGFKVKLGNLTARRGHQGYRSGTPKDRADEFMSLIRDPEVNALMSTIGGMNSSSLIPFLDFDLIRKERKLICGFSDVTSLHVSILKFAGLRTLYGPSVMCWFGDWPNGVEESSAWFLDAAVNHKSGVRSVDAPSRWSNHKRRWDNDEWKTLPRAWQKNDGWRVLTPGSVEAPILALNLNTLMSSAGTSFWPDFSRKVLLLEDMEAPLSRTERSLQQLKLIGVFDQISGLVIGKPEVYNQEGAPFNYEDLFQEIIGPRRYPIIYNFDCSHTVPMISVPQLSPIRLVAEKDHSVTFQFLDGSIE</sequence>
<dbReference type="Pfam" id="PF17676">
    <property type="entry name" value="Peptidase_S66C"/>
    <property type="match status" value="1"/>
</dbReference>
<protein>
    <submittedName>
        <fullName evidence="5">LD-carboxypeptidase</fullName>
    </submittedName>
</protein>
<comment type="similarity">
    <text evidence="1">Belongs to the peptidase S66 family.</text>
</comment>
<feature type="domain" description="LD-carboxypeptidase N-terminal" evidence="3">
    <location>
        <begin position="17"/>
        <end position="138"/>
    </location>
</feature>
<name>A0ABT6DK16_9BACT</name>
<dbReference type="InterPro" id="IPR040921">
    <property type="entry name" value="Peptidase_S66C"/>
</dbReference>
<dbReference type="SUPFAM" id="SSF52317">
    <property type="entry name" value="Class I glutamine amidotransferase-like"/>
    <property type="match status" value="1"/>
</dbReference>
<feature type="domain" description="LD-carboxypeptidase C-terminal" evidence="4">
    <location>
        <begin position="216"/>
        <end position="321"/>
    </location>
</feature>
<reference evidence="5" key="1">
    <citation type="submission" date="2022-08" db="EMBL/GenBank/DDBJ databases">
        <title>Novel Bdellovibrio Species Isolated from Svalbard: Designation Bdellovibrio svalbardensis.</title>
        <authorList>
            <person name="Mitchell R.J."/>
            <person name="Choi S.Y."/>
        </authorList>
    </citation>
    <scope>NUCLEOTIDE SEQUENCE</scope>
    <source>
        <strain evidence="5">PAP01</strain>
    </source>
</reference>
<evidence type="ECO:0000313" key="5">
    <source>
        <dbReference type="EMBL" id="MDG0817197.1"/>
    </source>
</evidence>
<dbReference type="CDD" id="cd07062">
    <property type="entry name" value="Peptidase_S66_mccF_like"/>
    <property type="match status" value="1"/>
</dbReference>
<comment type="caution">
    <text evidence="5">The sequence shown here is derived from an EMBL/GenBank/DDBJ whole genome shotgun (WGS) entry which is preliminary data.</text>
</comment>
<evidence type="ECO:0000256" key="2">
    <source>
        <dbReference type="ARBA" id="ARBA00022801"/>
    </source>
</evidence>
<evidence type="ECO:0000313" key="6">
    <source>
        <dbReference type="Proteomes" id="UP001152321"/>
    </source>
</evidence>
<evidence type="ECO:0000259" key="3">
    <source>
        <dbReference type="Pfam" id="PF02016"/>
    </source>
</evidence>
<dbReference type="RefSeq" id="WP_277578672.1">
    <property type="nucleotide sequence ID" value="NZ_JANRMI010000003.1"/>
</dbReference>
<dbReference type="PANTHER" id="PTHR30237:SF5">
    <property type="entry name" value="CARBOXYPEPTIDASE VC_A0337-RELATED"/>
    <property type="match status" value="1"/>
</dbReference>
<dbReference type="Proteomes" id="UP001152321">
    <property type="component" value="Unassembled WGS sequence"/>
</dbReference>
<gene>
    <name evidence="5" type="ORF">NWE73_12525</name>
</gene>
<dbReference type="PANTHER" id="PTHR30237">
    <property type="entry name" value="MURAMOYLTETRAPEPTIDE CARBOXYPEPTIDASE"/>
    <property type="match status" value="1"/>
</dbReference>
<dbReference type="SUPFAM" id="SSF141986">
    <property type="entry name" value="LD-carboxypeptidase A C-terminal domain-like"/>
    <property type="match status" value="1"/>
</dbReference>